<dbReference type="AlphaFoldDB" id="A0A3D8IXY4"/>
<organism evidence="2 3">
    <name type="scientific">Helicobacter aurati</name>
    <dbReference type="NCBI Taxonomy" id="137778"/>
    <lineage>
        <taxon>Bacteria</taxon>
        <taxon>Pseudomonadati</taxon>
        <taxon>Campylobacterota</taxon>
        <taxon>Epsilonproteobacteria</taxon>
        <taxon>Campylobacterales</taxon>
        <taxon>Helicobacteraceae</taxon>
        <taxon>Helicobacter</taxon>
    </lineage>
</organism>
<dbReference type="InterPro" id="IPR011256">
    <property type="entry name" value="Reg_factor_effector_dom_sf"/>
</dbReference>
<gene>
    <name evidence="2" type="ORF">CQA66_08695</name>
</gene>
<dbReference type="InterPro" id="IPR008319">
    <property type="entry name" value="GyrI-like_CCH_Lin2189-like"/>
</dbReference>
<proteinExistence type="predicted"/>
<comment type="caution">
    <text evidence="2">The sequence shown here is derived from an EMBL/GenBank/DDBJ whole genome shotgun (WGS) entry which is preliminary data.</text>
</comment>
<feature type="domain" description="GyrI-like small molecule binding" evidence="1">
    <location>
        <begin position="25"/>
        <end position="206"/>
    </location>
</feature>
<dbReference type="InterPro" id="IPR029442">
    <property type="entry name" value="GyrI-like"/>
</dbReference>
<dbReference type="RefSeq" id="WP_104763801.1">
    <property type="nucleotide sequence ID" value="NZ_FZPM01000037.1"/>
</dbReference>
<sequence>MQKFDFKKVFKDLYAPKQTPARIFVPKMSFISIYGKGNPNDREYQEALKILYALSYAIKMDKGKNIQGYFDYVVPPLESLWWNEGDIKIKDNFIWQAMIAQPDFVTKDIFEWACNEVLRKKNLDCERASFIAFEEGLCVQMLHVGSYDNEPKSIEQIEDFIIQASLHNDIGTKKDGLIRAHHEIYLSNPNNTIPEKLKTIIRIPVRELSEKL</sequence>
<evidence type="ECO:0000313" key="3">
    <source>
        <dbReference type="Proteomes" id="UP000256424"/>
    </source>
</evidence>
<dbReference type="Proteomes" id="UP000256424">
    <property type="component" value="Unassembled WGS sequence"/>
</dbReference>
<dbReference type="EMBL" id="NXLW01000023">
    <property type="protein sequence ID" value="RDU69830.1"/>
    <property type="molecule type" value="Genomic_DNA"/>
</dbReference>
<evidence type="ECO:0000259" key="1">
    <source>
        <dbReference type="Pfam" id="PF06445"/>
    </source>
</evidence>
<dbReference type="SUPFAM" id="SSF55136">
    <property type="entry name" value="Probable bacterial effector-binding domain"/>
    <property type="match status" value="1"/>
</dbReference>
<dbReference type="Gene3D" id="3.20.80.10">
    <property type="entry name" value="Regulatory factor, effector binding domain"/>
    <property type="match status" value="1"/>
</dbReference>
<keyword evidence="3" id="KW-1185">Reference proteome</keyword>
<protein>
    <submittedName>
        <fullName evidence="2">Transcriptional regulator</fullName>
    </submittedName>
</protein>
<dbReference type="OrthoDB" id="4772335at2"/>
<dbReference type="Pfam" id="PF06445">
    <property type="entry name" value="GyrI-like"/>
    <property type="match status" value="1"/>
</dbReference>
<reference evidence="2 3" key="1">
    <citation type="submission" date="2018-04" db="EMBL/GenBank/DDBJ databases">
        <title>Novel Campyloabacter and Helicobacter Species and Strains.</title>
        <authorList>
            <person name="Mannion A.J."/>
            <person name="Shen Z."/>
            <person name="Fox J.G."/>
        </authorList>
    </citation>
    <scope>NUCLEOTIDE SEQUENCE [LARGE SCALE GENOMIC DNA]</scope>
    <source>
        <strain evidence="2 3">MIT 97-5075</strain>
    </source>
</reference>
<dbReference type="PIRSF" id="PIRSF031644">
    <property type="entry name" value="UCP031644"/>
    <property type="match status" value="1"/>
</dbReference>
<accession>A0A3D8IXY4</accession>
<evidence type="ECO:0000313" key="2">
    <source>
        <dbReference type="EMBL" id="RDU69830.1"/>
    </source>
</evidence>
<name>A0A3D8IXY4_9HELI</name>